<accession>A0A267MHJ2</accession>
<dbReference type="Proteomes" id="UP000216024">
    <property type="component" value="Unassembled WGS sequence"/>
</dbReference>
<evidence type="ECO:0000259" key="6">
    <source>
        <dbReference type="Pfam" id="PF16889"/>
    </source>
</evidence>
<dbReference type="Gene3D" id="1.50.10.100">
    <property type="entry name" value="Chondroitin AC/alginate lyase"/>
    <property type="match status" value="1"/>
</dbReference>
<name>A0A267MHJ2_9FIRM</name>
<feature type="domain" description="Heparin-sulfate lyase N-terminal" evidence="6">
    <location>
        <begin position="37"/>
        <end position="274"/>
    </location>
</feature>
<dbReference type="GO" id="GO:0016829">
    <property type="term" value="F:lyase activity"/>
    <property type="evidence" value="ECO:0007669"/>
    <property type="project" value="UniProtKB-KW"/>
</dbReference>
<dbReference type="Gene3D" id="2.70.98.70">
    <property type="match status" value="1"/>
</dbReference>
<evidence type="ECO:0000313" key="7">
    <source>
        <dbReference type="EMBL" id="PAB58270.1"/>
    </source>
</evidence>
<dbReference type="PANTHER" id="PTHR39210">
    <property type="entry name" value="HEPARIN-SULFATE LYASE"/>
    <property type="match status" value="1"/>
</dbReference>
<evidence type="ECO:0000256" key="3">
    <source>
        <dbReference type="ARBA" id="ARBA00022764"/>
    </source>
</evidence>
<keyword evidence="3" id="KW-0574">Periplasm</keyword>
<dbReference type="Pfam" id="PF16889">
    <property type="entry name" value="Hepar_II_III_N"/>
    <property type="match status" value="1"/>
</dbReference>
<keyword evidence="8" id="KW-1185">Reference proteome</keyword>
<comment type="caution">
    <text evidence="7">The sequence shown here is derived from an EMBL/GenBank/DDBJ whole genome shotgun (WGS) entry which is preliminary data.</text>
</comment>
<evidence type="ECO:0000259" key="5">
    <source>
        <dbReference type="Pfam" id="PF07940"/>
    </source>
</evidence>
<proteinExistence type="predicted"/>
<dbReference type="InterPro" id="IPR008929">
    <property type="entry name" value="Chondroitin_lyas"/>
</dbReference>
<keyword evidence="4" id="KW-0456">Lyase</keyword>
<reference evidence="7 8" key="1">
    <citation type="submission" date="2017-06" db="EMBL/GenBank/DDBJ databases">
        <title>Draft genome sequence of anaerobic fermentative bacterium Anaeromicrobium sediminis DY2726D isolated from West Pacific Ocean sediments.</title>
        <authorList>
            <person name="Zeng X."/>
        </authorList>
    </citation>
    <scope>NUCLEOTIDE SEQUENCE [LARGE SCALE GENOMIC DNA]</scope>
    <source>
        <strain evidence="7 8">DY2726D</strain>
    </source>
</reference>
<organism evidence="7 8">
    <name type="scientific">Anaeromicrobium sediminis</name>
    <dbReference type="NCBI Taxonomy" id="1478221"/>
    <lineage>
        <taxon>Bacteria</taxon>
        <taxon>Bacillati</taxon>
        <taxon>Bacillota</taxon>
        <taxon>Clostridia</taxon>
        <taxon>Peptostreptococcales</taxon>
        <taxon>Thermotaleaceae</taxon>
        <taxon>Anaeromicrobium</taxon>
    </lineage>
</organism>
<dbReference type="AlphaFoldDB" id="A0A267MHJ2"/>
<keyword evidence="2" id="KW-0732">Signal</keyword>
<evidence type="ECO:0000313" key="8">
    <source>
        <dbReference type="Proteomes" id="UP000216024"/>
    </source>
</evidence>
<evidence type="ECO:0000256" key="1">
    <source>
        <dbReference type="ARBA" id="ARBA00004418"/>
    </source>
</evidence>
<dbReference type="InterPro" id="IPR031680">
    <property type="entry name" value="Hepar_II_III_N"/>
</dbReference>
<dbReference type="SUPFAM" id="SSF48230">
    <property type="entry name" value="Chondroitin AC/alginate lyase"/>
    <property type="match status" value="1"/>
</dbReference>
<feature type="domain" description="Heparinase II/III-like C-terminal" evidence="5">
    <location>
        <begin position="305"/>
        <end position="462"/>
    </location>
</feature>
<sequence>MGDYMIQIKNDITILENYEKNDLIKICDDILAGKIYVAKEFEIIESVIDDLWYNDDIKNRSWKFWIHSFIMIEYLTRCYRENENCRYMYKSLEILKSWGQICEDLNLQNIIWHDHATAIRGIILCKMYEIFNWEEKDRVYIEDIIYMHGKKLVSHNFYMKKHNHGLDQDIALYLISVTCKHFKESYKWKRISKRRLWLQLDNLYEYDGTYLEQSPEYAYIVLLRLVEFTEVMKKYEDKDYRNIENGLGVKLRYLYDICHPDNILPGMGDGEYKKIDFTPLLTNHNMEKLYDELEEKICRHSIYCKGGYASFKDFSKGRNTHLIFSSAFHSRVHKHHDDLSLILYKDNTPILIDSGRYNYNYNENERKYVVSSYAHNTVVVDEKNTDIKRLNIKKSGLKSYYIDDNIGIVSGVHCLYDGVVHERIVIYLSSEDILVIDSLSGYKEHKYDQVFNLHPNINCSIKSNILFGNNGETSIIIKDLLDGDNEIVLYNGQKEPLRGWSATNYNEFQKNYMYVNCKKGKKAKYSTYINTDGNLKINDFNWKEDVIKFKFKSIKYTVVQGKENIILIKNNKLIKLNSIRNEKLEEAMAEAIQFEYKDKYRKERNKRLKIEEQFKNNLGNIDIISIKCNLESPQPVDSKIEFECNANGYDLEYAWYIYSGDEIIVKTQYTKENIISWIPKYRGTYSIKAFVRNKEGNKKSYRLEGYIIK</sequence>
<evidence type="ECO:0000256" key="4">
    <source>
        <dbReference type="ARBA" id="ARBA00023239"/>
    </source>
</evidence>
<dbReference type="PANTHER" id="PTHR39210:SF1">
    <property type="entry name" value="HEPARIN-SULFATE LYASE"/>
    <property type="match status" value="1"/>
</dbReference>
<dbReference type="Pfam" id="PF07940">
    <property type="entry name" value="Hepar_II_III_C"/>
    <property type="match status" value="1"/>
</dbReference>
<dbReference type="OrthoDB" id="7335480at2"/>
<protein>
    <submittedName>
        <fullName evidence="7">Uncharacterized protein</fullName>
    </submittedName>
</protein>
<dbReference type="GO" id="GO:0042597">
    <property type="term" value="C:periplasmic space"/>
    <property type="evidence" value="ECO:0007669"/>
    <property type="project" value="UniProtKB-SubCell"/>
</dbReference>
<dbReference type="InterPro" id="IPR012480">
    <property type="entry name" value="Hepar_II_III_C"/>
</dbReference>
<gene>
    <name evidence="7" type="ORF">CCE28_15860</name>
</gene>
<dbReference type="EMBL" id="NIBG01000017">
    <property type="protein sequence ID" value="PAB58270.1"/>
    <property type="molecule type" value="Genomic_DNA"/>
</dbReference>
<evidence type="ECO:0000256" key="2">
    <source>
        <dbReference type="ARBA" id="ARBA00022729"/>
    </source>
</evidence>
<comment type="subcellular location">
    <subcellularLocation>
        <location evidence="1">Periplasm</location>
    </subcellularLocation>
</comment>